<dbReference type="EMBL" id="KN714772">
    <property type="protein sequence ID" value="KUI61287.1"/>
    <property type="molecule type" value="Genomic_DNA"/>
</dbReference>
<feature type="coiled-coil region" evidence="4">
    <location>
        <begin position="285"/>
        <end position="312"/>
    </location>
</feature>
<dbReference type="PANTHER" id="PTHR28554:SF1">
    <property type="entry name" value="LARGE RIBOSOMAL SUBUNIT PROTEIN ML45"/>
    <property type="match status" value="1"/>
</dbReference>
<dbReference type="InterPro" id="IPR032710">
    <property type="entry name" value="NTF2-like_dom_sf"/>
</dbReference>
<dbReference type="PANTHER" id="PTHR28554">
    <property type="entry name" value="39S RIBOSOMAL PROTEIN L45, MITOCHONDRIAL"/>
    <property type="match status" value="1"/>
</dbReference>
<evidence type="ECO:0000256" key="4">
    <source>
        <dbReference type="SAM" id="Coils"/>
    </source>
</evidence>
<comment type="subcellular location">
    <subcellularLocation>
        <location evidence="1">Mitochondrion</location>
    </subcellularLocation>
</comment>
<evidence type="ECO:0000256" key="2">
    <source>
        <dbReference type="ARBA" id="ARBA00022946"/>
    </source>
</evidence>
<sequence length="321" mass="36802">MSATFRTRPMRLASMRPSFISPVSGSLVSRVSLEQSRGYARRLDPSFKQAKANIRGQFRGQQATSTVMKEMSGTDRLQDSSKTAMLAPRTFVPLPLSKRPRQLKQAWRYHWEMLKQRFVDRLQIFMNAWQTKPTWRTRPRLSAPRKDIVAAARALHASMSYCLAKGGPAEKAQLAQICVPKLYRSLISAIESRPKGKSYRWERLAETGRARLVDHKWADMDIGVQVSFRQAVVSLKTRQRLTELNAKGEVVSQKEMELLEYIVLWRSIDKLNFTQGDWQVYGTLKETTLEDIENEVQELKDIQRAAAEAKLEKDKAALGMK</sequence>
<gene>
    <name evidence="5" type="ORF">VP1G_08456</name>
</gene>
<proteinExistence type="predicted"/>
<dbReference type="OrthoDB" id="19619at2759"/>
<evidence type="ECO:0000313" key="5">
    <source>
        <dbReference type="EMBL" id="KUI61287.1"/>
    </source>
</evidence>
<dbReference type="GO" id="GO:0005739">
    <property type="term" value="C:mitochondrion"/>
    <property type="evidence" value="ECO:0007669"/>
    <property type="project" value="UniProtKB-SubCell"/>
</dbReference>
<name>A0A194VB82_CYTMA</name>
<reference evidence="6" key="1">
    <citation type="submission" date="2014-12" db="EMBL/GenBank/DDBJ databases">
        <title>Genome Sequence of Valsa Canker Pathogens Uncovers a Specific Adaption of Colonization on Woody Bark.</title>
        <authorList>
            <person name="Yin Z."/>
            <person name="Liu H."/>
            <person name="Gao X."/>
            <person name="Li Z."/>
            <person name="Song N."/>
            <person name="Ke X."/>
            <person name="Dai Q."/>
            <person name="Wu Y."/>
            <person name="Sun Y."/>
            <person name="Xu J.-R."/>
            <person name="Kang Z.K."/>
            <person name="Wang L."/>
            <person name="Huang L."/>
        </authorList>
    </citation>
    <scope>NUCLEOTIDE SEQUENCE [LARGE SCALE GENOMIC DNA]</scope>
    <source>
        <strain evidence="6">SXYL134</strain>
    </source>
</reference>
<accession>A0A194VB82</accession>
<keyword evidence="4" id="KW-0175">Coiled coil</keyword>
<evidence type="ECO:0000313" key="6">
    <source>
        <dbReference type="Proteomes" id="UP000078576"/>
    </source>
</evidence>
<keyword evidence="3" id="KW-0496">Mitochondrion</keyword>
<organism evidence="5 6">
    <name type="scientific">Cytospora mali</name>
    <name type="common">Apple Valsa canker fungus</name>
    <name type="synonym">Valsa mali</name>
    <dbReference type="NCBI Taxonomy" id="578113"/>
    <lineage>
        <taxon>Eukaryota</taxon>
        <taxon>Fungi</taxon>
        <taxon>Dikarya</taxon>
        <taxon>Ascomycota</taxon>
        <taxon>Pezizomycotina</taxon>
        <taxon>Sordariomycetes</taxon>
        <taxon>Sordariomycetidae</taxon>
        <taxon>Diaporthales</taxon>
        <taxon>Cytosporaceae</taxon>
        <taxon>Cytospora</taxon>
    </lineage>
</organism>
<evidence type="ECO:0000256" key="3">
    <source>
        <dbReference type="ARBA" id="ARBA00023128"/>
    </source>
</evidence>
<protein>
    <submittedName>
        <fullName evidence="5">Uncharacterized protein</fullName>
    </submittedName>
</protein>
<evidence type="ECO:0000256" key="1">
    <source>
        <dbReference type="ARBA" id="ARBA00004173"/>
    </source>
</evidence>
<dbReference type="AlphaFoldDB" id="A0A194VB82"/>
<dbReference type="InterPro" id="IPR051975">
    <property type="entry name" value="mtLSU_mL45"/>
</dbReference>
<dbReference type="STRING" id="694573.A0A194VB82"/>
<dbReference type="SUPFAM" id="SSF54427">
    <property type="entry name" value="NTF2-like"/>
    <property type="match status" value="1"/>
</dbReference>
<dbReference type="Proteomes" id="UP000078576">
    <property type="component" value="Unassembled WGS sequence"/>
</dbReference>
<keyword evidence="6" id="KW-1185">Reference proteome</keyword>
<dbReference type="Gene3D" id="3.10.450.240">
    <property type="match status" value="1"/>
</dbReference>
<keyword evidence="2" id="KW-0809">Transit peptide</keyword>